<keyword evidence="6" id="KW-1185">Reference proteome</keyword>
<sequence length="332" mass="36966">MKRASIKDIAKLAGVSVATVSYVLNKKEGSRIGEATREKILEIAETINYIPNKMARGLKTSKSKLIGLIVADISNDFYSGMARCIEDEAMKLGYTLLIGSSDENPSKFKKLTELFSEQQVDGMIIAPVMDSDETVQKLVNDQFPVVTVDRYLKDTEVAGVRINNDEVSKQVCSFLAGKKFKDIAYVGYDTRLPHLLDRQQGFEQQSTKNGVELQEILVGLDNIAGEVHQGLDRYFQNSSNRKAVYFSSNKLAVAGLGYFIKNNISVPEDVSVIAFDETDAYSLFPVEIDYIQQPLNEMAKAAVQLLDEQIGGQSLQQSMIFQARLIHKKSVR</sequence>
<dbReference type="InterPro" id="IPR000843">
    <property type="entry name" value="HTH_LacI"/>
</dbReference>
<dbReference type="SUPFAM" id="SSF47413">
    <property type="entry name" value="lambda repressor-like DNA-binding domains"/>
    <property type="match status" value="1"/>
</dbReference>
<dbReference type="PROSITE" id="PS50932">
    <property type="entry name" value="HTH_LACI_2"/>
    <property type="match status" value="1"/>
</dbReference>
<dbReference type="Pfam" id="PF13377">
    <property type="entry name" value="Peripla_BP_3"/>
    <property type="match status" value="1"/>
</dbReference>
<organism evidence="5 6">
    <name type="scientific">Chryseobacterium camelliae</name>
    <dbReference type="NCBI Taxonomy" id="1265445"/>
    <lineage>
        <taxon>Bacteria</taxon>
        <taxon>Pseudomonadati</taxon>
        <taxon>Bacteroidota</taxon>
        <taxon>Flavobacteriia</taxon>
        <taxon>Flavobacteriales</taxon>
        <taxon>Weeksellaceae</taxon>
        <taxon>Chryseobacterium group</taxon>
        <taxon>Chryseobacterium</taxon>
    </lineage>
</organism>
<dbReference type="Proteomes" id="UP001225072">
    <property type="component" value="Unassembled WGS sequence"/>
</dbReference>
<gene>
    <name evidence="5" type="ORF">QE404_001165</name>
</gene>
<evidence type="ECO:0000256" key="3">
    <source>
        <dbReference type="ARBA" id="ARBA00023163"/>
    </source>
</evidence>
<dbReference type="Gene3D" id="1.10.260.40">
    <property type="entry name" value="lambda repressor-like DNA-binding domains"/>
    <property type="match status" value="1"/>
</dbReference>
<dbReference type="Gene3D" id="3.40.50.2300">
    <property type="match status" value="2"/>
</dbReference>
<dbReference type="SUPFAM" id="SSF53822">
    <property type="entry name" value="Periplasmic binding protein-like I"/>
    <property type="match status" value="1"/>
</dbReference>
<dbReference type="SMART" id="SM00354">
    <property type="entry name" value="HTH_LACI"/>
    <property type="match status" value="1"/>
</dbReference>
<dbReference type="PRINTS" id="PR00036">
    <property type="entry name" value="HTHLACI"/>
</dbReference>
<evidence type="ECO:0000256" key="2">
    <source>
        <dbReference type="ARBA" id="ARBA00023125"/>
    </source>
</evidence>
<comment type="caution">
    <text evidence="5">The sequence shown here is derived from an EMBL/GenBank/DDBJ whole genome shotgun (WGS) entry which is preliminary data.</text>
</comment>
<evidence type="ECO:0000256" key="1">
    <source>
        <dbReference type="ARBA" id="ARBA00023015"/>
    </source>
</evidence>
<dbReference type="PROSITE" id="PS00356">
    <property type="entry name" value="HTH_LACI_1"/>
    <property type="match status" value="1"/>
</dbReference>
<keyword evidence="2" id="KW-0238">DNA-binding</keyword>
<evidence type="ECO:0000259" key="4">
    <source>
        <dbReference type="PROSITE" id="PS50932"/>
    </source>
</evidence>
<accession>A0ABU0TIN0</accession>
<protein>
    <submittedName>
        <fullName evidence="5">LacI family transcriptional regulator</fullName>
    </submittedName>
</protein>
<dbReference type="EMBL" id="JAUTAL010000001">
    <property type="protein sequence ID" value="MDQ1096018.1"/>
    <property type="molecule type" value="Genomic_DNA"/>
</dbReference>
<dbReference type="PANTHER" id="PTHR30146">
    <property type="entry name" value="LACI-RELATED TRANSCRIPTIONAL REPRESSOR"/>
    <property type="match status" value="1"/>
</dbReference>
<dbReference type="PANTHER" id="PTHR30146:SF109">
    <property type="entry name" value="HTH-TYPE TRANSCRIPTIONAL REGULATOR GALS"/>
    <property type="match status" value="1"/>
</dbReference>
<dbReference type="Pfam" id="PF00356">
    <property type="entry name" value="LacI"/>
    <property type="match status" value="1"/>
</dbReference>
<proteinExistence type="predicted"/>
<dbReference type="InterPro" id="IPR028082">
    <property type="entry name" value="Peripla_BP_I"/>
</dbReference>
<keyword evidence="3" id="KW-0804">Transcription</keyword>
<reference evidence="5 6" key="1">
    <citation type="submission" date="2023-07" db="EMBL/GenBank/DDBJ databases">
        <title>Functional and genomic diversity of the sorghum phyllosphere microbiome.</title>
        <authorList>
            <person name="Shade A."/>
        </authorList>
    </citation>
    <scope>NUCLEOTIDE SEQUENCE [LARGE SCALE GENOMIC DNA]</scope>
    <source>
        <strain evidence="5 6">SORGH_AS_1064</strain>
    </source>
</reference>
<dbReference type="InterPro" id="IPR046335">
    <property type="entry name" value="LacI/GalR-like_sensor"/>
</dbReference>
<evidence type="ECO:0000313" key="5">
    <source>
        <dbReference type="EMBL" id="MDQ1096018.1"/>
    </source>
</evidence>
<dbReference type="CDD" id="cd01392">
    <property type="entry name" value="HTH_LacI"/>
    <property type="match status" value="1"/>
</dbReference>
<keyword evidence="1" id="KW-0805">Transcription regulation</keyword>
<dbReference type="InterPro" id="IPR010982">
    <property type="entry name" value="Lambda_DNA-bd_dom_sf"/>
</dbReference>
<dbReference type="RefSeq" id="WP_307447701.1">
    <property type="nucleotide sequence ID" value="NZ_JAUTAL010000001.1"/>
</dbReference>
<evidence type="ECO:0000313" key="6">
    <source>
        <dbReference type="Proteomes" id="UP001225072"/>
    </source>
</evidence>
<name>A0ABU0TIN0_9FLAO</name>
<feature type="domain" description="HTH lacI-type" evidence="4">
    <location>
        <begin position="4"/>
        <end position="60"/>
    </location>
</feature>